<keyword evidence="4" id="KW-0479">Metal-binding</keyword>
<dbReference type="Proteomes" id="UP000019116">
    <property type="component" value="Chromosome 1A"/>
</dbReference>
<name>A0A3B5Y3H1_WHEAT</name>
<dbReference type="SMART" id="SM00184">
    <property type="entry name" value="RING"/>
    <property type="match status" value="1"/>
</dbReference>
<dbReference type="Gramene" id="TraesCS1A02G300500.1">
    <property type="protein sequence ID" value="TraesCS1A02G300500.1.cds1"/>
    <property type="gene ID" value="TraesCS1A02G300500"/>
</dbReference>
<dbReference type="GO" id="GO:0008270">
    <property type="term" value="F:zinc ion binding"/>
    <property type="evidence" value="ECO:0007669"/>
    <property type="project" value="UniProtKB-KW"/>
</dbReference>
<keyword evidence="2" id="KW-0808">Transferase</keyword>
<dbReference type="Gramene" id="TraesJUL1A03G00132870.1">
    <property type="protein sequence ID" value="TraesJUL1A03G00132870.1.CDS1"/>
    <property type="gene ID" value="TraesJUL1A03G00132870"/>
</dbReference>
<keyword evidence="9" id="KW-0863">Zinc-finger</keyword>
<keyword evidence="7 10" id="KW-0472">Membrane</keyword>
<keyword evidence="3 10" id="KW-0812">Transmembrane</keyword>
<dbReference type="KEGG" id="taes:123190711"/>
<feature type="domain" description="RING-type" evidence="11">
    <location>
        <begin position="122"/>
        <end position="164"/>
    </location>
</feature>
<dbReference type="Gramene" id="TraesCAD_scaffold_033726_01G000200.1">
    <property type="protein sequence ID" value="TraesCAD_scaffold_033726_01G000200.1"/>
    <property type="gene ID" value="TraesCAD_scaffold_033726_01G000200"/>
</dbReference>
<dbReference type="Gramene" id="TraesNOR1A03G00134040.1">
    <property type="protein sequence ID" value="TraesNOR1A03G00134040.1.CDS1"/>
    <property type="gene ID" value="TraesNOR1A03G00134040"/>
</dbReference>
<dbReference type="OrthoDB" id="682400at2759"/>
<evidence type="ECO:0000259" key="11">
    <source>
        <dbReference type="PROSITE" id="PS50089"/>
    </source>
</evidence>
<dbReference type="GO" id="GO:0016020">
    <property type="term" value="C:membrane"/>
    <property type="evidence" value="ECO:0007669"/>
    <property type="project" value="UniProtKB-SubCell"/>
</dbReference>
<dbReference type="AlphaFoldDB" id="A0A3B5Y3H1"/>
<dbReference type="GO" id="GO:0016567">
    <property type="term" value="P:protein ubiquitination"/>
    <property type="evidence" value="ECO:0007669"/>
    <property type="project" value="InterPro"/>
</dbReference>
<evidence type="ECO:0000256" key="1">
    <source>
        <dbReference type="ARBA" id="ARBA00004167"/>
    </source>
</evidence>
<accession>A0A3B5Y3H1</accession>
<dbReference type="PANTHER" id="PTHR46905">
    <property type="entry name" value="RING-H2 FINGER PROTEIN ATL78"/>
    <property type="match status" value="1"/>
</dbReference>
<dbReference type="PANTHER" id="PTHR46905:SF21">
    <property type="entry name" value="RING-TYPE E3 UBIQUITIN TRANSFERASE"/>
    <property type="match status" value="1"/>
</dbReference>
<evidence type="ECO:0000313" key="13">
    <source>
        <dbReference type="Proteomes" id="UP000019116"/>
    </source>
</evidence>
<reference evidence="12" key="2">
    <citation type="submission" date="2018-10" db="UniProtKB">
        <authorList>
            <consortium name="EnsemblPlants"/>
        </authorList>
    </citation>
    <scope>IDENTIFICATION</scope>
</reference>
<dbReference type="Gramene" id="TraesCS1A03G0748600.1">
    <property type="protein sequence ID" value="TraesCS1A03G0748600.1.CDS1"/>
    <property type="gene ID" value="TraesCS1A03G0748600"/>
</dbReference>
<proteinExistence type="inferred from homology"/>
<dbReference type="Gramene" id="TraesSYM1A03G00136550.1">
    <property type="protein sequence ID" value="TraesSYM1A03G00136550.1.CDS1"/>
    <property type="gene ID" value="TraesSYM1A03G00136550"/>
</dbReference>
<dbReference type="RefSeq" id="XP_044459382.1">
    <property type="nucleotide sequence ID" value="XM_044603447.1"/>
</dbReference>
<dbReference type="GeneID" id="123190711"/>
<evidence type="ECO:0000256" key="3">
    <source>
        <dbReference type="ARBA" id="ARBA00022692"/>
    </source>
</evidence>
<evidence type="ECO:0000256" key="4">
    <source>
        <dbReference type="ARBA" id="ARBA00022723"/>
    </source>
</evidence>
<dbReference type="Gene3D" id="3.30.40.10">
    <property type="entry name" value="Zinc/RING finger domain, C3HC4 (zinc finger)"/>
    <property type="match status" value="1"/>
</dbReference>
<organism evidence="12">
    <name type="scientific">Triticum aestivum</name>
    <name type="common">Wheat</name>
    <dbReference type="NCBI Taxonomy" id="4565"/>
    <lineage>
        <taxon>Eukaryota</taxon>
        <taxon>Viridiplantae</taxon>
        <taxon>Streptophyta</taxon>
        <taxon>Embryophyta</taxon>
        <taxon>Tracheophyta</taxon>
        <taxon>Spermatophyta</taxon>
        <taxon>Magnoliopsida</taxon>
        <taxon>Liliopsida</taxon>
        <taxon>Poales</taxon>
        <taxon>Poaceae</taxon>
        <taxon>BOP clade</taxon>
        <taxon>Pooideae</taxon>
        <taxon>Triticodae</taxon>
        <taxon>Triticeae</taxon>
        <taxon>Triticinae</taxon>
        <taxon>Triticum</taxon>
    </lineage>
</organism>
<keyword evidence="13" id="KW-1185">Reference proteome</keyword>
<evidence type="ECO:0000313" key="12">
    <source>
        <dbReference type="EnsemblPlants" id="TraesCS1A02G300500.1.cds1"/>
    </source>
</evidence>
<dbReference type="Gramene" id="TraesROB_scaffold_017385_01G000200.1">
    <property type="protein sequence ID" value="TraesROB_scaffold_017385_01G000200.1"/>
    <property type="gene ID" value="TraesROB_scaffold_017385_01G000200"/>
</dbReference>
<sequence length="197" mass="19935">MGRPDSEAPTSSIAARLAALHDHAHGHGGGAAAPSGAGSAFDANVVIILAALFFALLFAIGLNSLARCALRYVGRGATAAAAGEGGATARGACRGGGGIKRRVIRSLPVEVYGSGEVIDDVCAICLGEFVDGEKVRVLPQCDHGFHVRCVDAWLVSHSSCPTCRRPVTTGAPPKGGDGGIGHNQCPAETDTITVLIV</sequence>
<reference evidence="12" key="1">
    <citation type="submission" date="2018-08" db="EMBL/GenBank/DDBJ databases">
        <authorList>
            <person name="Rossello M."/>
        </authorList>
    </citation>
    <scope>NUCLEOTIDE SEQUENCE [LARGE SCALE GENOMIC DNA]</scope>
    <source>
        <strain evidence="12">cv. Chinese Spring</strain>
    </source>
</reference>
<protein>
    <recommendedName>
        <fullName evidence="11">RING-type domain-containing protein</fullName>
    </recommendedName>
</protein>
<dbReference type="SMR" id="A0A3B5Y3H1"/>
<evidence type="ECO:0000256" key="2">
    <source>
        <dbReference type="ARBA" id="ARBA00022679"/>
    </source>
</evidence>
<dbReference type="InterPro" id="IPR013083">
    <property type="entry name" value="Znf_RING/FYVE/PHD"/>
</dbReference>
<keyword evidence="5" id="KW-0862">Zinc</keyword>
<dbReference type="PROSITE" id="PS50089">
    <property type="entry name" value="ZF_RING_2"/>
    <property type="match status" value="1"/>
</dbReference>
<dbReference type="OMA" id="IRGTECA"/>
<evidence type="ECO:0000256" key="7">
    <source>
        <dbReference type="ARBA" id="ARBA00023136"/>
    </source>
</evidence>
<dbReference type="Gramene" id="TraesRN1A0100796400.1">
    <property type="protein sequence ID" value="TraesRN1A0100796400.1"/>
    <property type="gene ID" value="TraesRN1A0100796400"/>
</dbReference>
<dbReference type="Pfam" id="PF13639">
    <property type="entry name" value="zf-RING_2"/>
    <property type="match status" value="1"/>
</dbReference>
<dbReference type="Gramene" id="TraesSTA1A03G00133650.1">
    <property type="protein sequence ID" value="TraesSTA1A03G00133650.1.CDS1"/>
    <property type="gene ID" value="TraesSTA1A03G00133650"/>
</dbReference>
<dbReference type="EnsemblPlants" id="TraesCS1A02G300500.1">
    <property type="protein sequence ID" value="TraesCS1A02G300500.1.cds1"/>
    <property type="gene ID" value="TraesCS1A02G300500"/>
</dbReference>
<dbReference type="STRING" id="4565.A0A3B5Y3H1"/>
<dbReference type="Gramene" id="TraesPARA_EIv1.0_0032000.1">
    <property type="protein sequence ID" value="TraesPARA_EIv1.0_0032000.1.CDS1"/>
    <property type="gene ID" value="TraesPARA_EIv1.0_0032000"/>
</dbReference>
<dbReference type="InterPro" id="IPR044602">
    <property type="entry name" value="ATL10/ATL72-79-like"/>
</dbReference>
<dbReference type="GO" id="GO:0061630">
    <property type="term" value="F:ubiquitin protein ligase activity"/>
    <property type="evidence" value="ECO:0000318"/>
    <property type="project" value="GO_Central"/>
</dbReference>
<dbReference type="Gramene" id="TraesCLE_scaffold_076158_01G000300.1">
    <property type="protein sequence ID" value="TraesCLE_scaffold_076158_01G000300.1"/>
    <property type="gene ID" value="TraesCLE_scaffold_076158_01G000300"/>
</dbReference>
<dbReference type="SUPFAM" id="SSF57850">
    <property type="entry name" value="RING/U-box"/>
    <property type="match status" value="1"/>
</dbReference>
<evidence type="ECO:0000256" key="6">
    <source>
        <dbReference type="ARBA" id="ARBA00022989"/>
    </source>
</evidence>
<evidence type="ECO:0000256" key="10">
    <source>
        <dbReference type="SAM" id="Phobius"/>
    </source>
</evidence>
<feature type="transmembrane region" description="Helical" evidence="10">
    <location>
        <begin position="45"/>
        <end position="66"/>
    </location>
</feature>
<evidence type="ECO:0000256" key="8">
    <source>
        <dbReference type="ARBA" id="ARBA00024209"/>
    </source>
</evidence>
<dbReference type="Gramene" id="TraesLAC1A03G00135870.1">
    <property type="protein sequence ID" value="TraesLAC1A03G00135870.1.CDS1"/>
    <property type="gene ID" value="TraesLAC1A03G00135870"/>
</dbReference>
<evidence type="ECO:0000256" key="9">
    <source>
        <dbReference type="PROSITE-ProRule" id="PRU00175"/>
    </source>
</evidence>
<dbReference type="Gramene" id="TraesARI1A03G00135060.1">
    <property type="protein sequence ID" value="TraesARI1A03G00135060.1.CDS1"/>
    <property type="gene ID" value="TraesARI1A03G00135060"/>
</dbReference>
<dbReference type="InterPro" id="IPR001841">
    <property type="entry name" value="Znf_RING"/>
</dbReference>
<keyword evidence="6 10" id="KW-1133">Transmembrane helix</keyword>
<gene>
    <name evidence="12" type="primary">LOC123190711</name>
</gene>
<comment type="subcellular location">
    <subcellularLocation>
        <location evidence="1">Membrane</location>
        <topology evidence="1">Single-pass membrane protein</topology>
    </subcellularLocation>
</comment>
<evidence type="ECO:0000256" key="5">
    <source>
        <dbReference type="ARBA" id="ARBA00022833"/>
    </source>
</evidence>
<dbReference type="CDD" id="cd16461">
    <property type="entry name" value="RING-H2_EL5-like"/>
    <property type="match status" value="1"/>
</dbReference>
<comment type="similarity">
    <text evidence="8">Belongs to the RING-type zinc finger family. ATL subfamily.</text>
</comment>